<accession>A0A5J6GFQ4</accession>
<dbReference type="Proteomes" id="UP000325529">
    <property type="component" value="Chromosome"/>
</dbReference>
<organism evidence="2 3">
    <name type="scientific">Streptomyces kanamyceticus</name>
    <dbReference type="NCBI Taxonomy" id="1967"/>
    <lineage>
        <taxon>Bacteria</taxon>
        <taxon>Bacillati</taxon>
        <taxon>Actinomycetota</taxon>
        <taxon>Actinomycetes</taxon>
        <taxon>Kitasatosporales</taxon>
        <taxon>Streptomycetaceae</taxon>
        <taxon>Streptomyces</taxon>
    </lineage>
</organism>
<sequence length="118" mass="12000">MVRRQKPGRGFVLALLFAVCALFLGVCHGHLDVTPAGAPVSAVGQHECPDSGHGAHAEADGQVAAQPVDRAVPDRVGAGRVEVASAPPSCARSLGTWTRAGPPVAGHSLLIAIGIDRN</sequence>
<dbReference type="EMBL" id="CP023699">
    <property type="protein sequence ID" value="QEU93384.1"/>
    <property type="molecule type" value="Genomic_DNA"/>
</dbReference>
<feature type="compositionally biased region" description="Basic and acidic residues" evidence="1">
    <location>
        <begin position="47"/>
        <end position="59"/>
    </location>
</feature>
<reference evidence="2 3" key="1">
    <citation type="submission" date="2017-09" db="EMBL/GenBank/DDBJ databases">
        <authorList>
            <person name="Lee N."/>
            <person name="Cho B.-K."/>
        </authorList>
    </citation>
    <scope>NUCLEOTIDE SEQUENCE [LARGE SCALE GENOMIC DNA]</scope>
    <source>
        <strain evidence="2 3">ATCC 12853</strain>
    </source>
</reference>
<evidence type="ECO:0000313" key="2">
    <source>
        <dbReference type="EMBL" id="QEU93384.1"/>
    </source>
</evidence>
<evidence type="ECO:0000256" key="1">
    <source>
        <dbReference type="SAM" id="MobiDB-lite"/>
    </source>
</evidence>
<dbReference type="AlphaFoldDB" id="A0A5J6GFQ4"/>
<name>A0A5J6GFQ4_STRKN</name>
<feature type="region of interest" description="Disordered" evidence="1">
    <location>
        <begin position="42"/>
        <end position="63"/>
    </location>
</feature>
<gene>
    <name evidence="2" type="ORF">CP970_22900</name>
</gene>
<dbReference type="KEGG" id="ska:CP970_22900"/>
<protein>
    <submittedName>
        <fullName evidence="2">Uncharacterized protein</fullName>
    </submittedName>
</protein>
<evidence type="ECO:0000313" key="3">
    <source>
        <dbReference type="Proteomes" id="UP000325529"/>
    </source>
</evidence>
<keyword evidence="3" id="KW-1185">Reference proteome</keyword>
<proteinExistence type="predicted"/>